<dbReference type="Proteomes" id="UP000658690">
    <property type="component" value="Unassembled WGS sequence"/>
</dbReference>
<comment type="similarity">
    <text evidence="1">Belongs to the glycosyltransferase 2 family.</text>
</comment>
<accession>A0ABX1Z9R2</accession>
<dbReference type="InterPro" id="IPR029044">
    <property type="entry name" value="Nucleotide-diphossugar_trans"/>
</dbReference>
<sequence>MSKDYLIRVSLKQWAIVTGDCKEGMKNMIELSVIIPMYNSQNTIRECLNSICINKSIEVILVDDGSTDQTSIICNEFCENNSKFKYIFQENSGPGAARNLGINNAQGNYIMFLDSDDYLDGSALEDIIDTKLSSGYDIIYYNFEQIDENGNFLRQHRLSEYNEMDKQKLINSTLSWKLPWGQFKLISSDILGNGNIRFAEDVKDSEELIFTIACLENADSIFFCESVVYKYVKRSNSLSTSHDGFDLYQCRASVISSLKDRYGNKYQVGIYNYTFVTYIQLLKLFAEQSKGLRGYNLYCNRCKKEAKMLLNKVDIQYFERRYKVLYTALKLNLDLLLYFAFKFTR</sequence>
<dbReference type="InterPro" id="IPR001173">
    <property type="entry name" value="Glyco_trans_2-like"/>
</dbReference>
<dbReference type="PANTHER" id="PTHR22916">
    <property type="entry name" value="GLYCOSYLTRANSFERASE"/>
    <property type="match status" value="1"/>
</dbReference>
<dbReference type="CDD" id="cd00761">
    <property type="entry name" value="Glyco_tranf_GTA_type"/>
    <property type="match status" value="1"/>
</dbReference>
<evidence type="ECO:0000313" key="3">
    <source>
        <dbReference type="EMBL" id="NOU89001.1"/>
    </source>
</evidence>
<comment type="caution">
    <text evidence="3">The sequence shown here is derived from an EMBL/GenBank/DDBJ whole genome shotgun (WGS) entry which is preliminary data.</text>
</comment>
<gene>
    <name evidence="3" type="ORF">GC102_25105</name>
</gene>
<dbReference type="Gene3D" id="3.90.550.10">
    <property type="entry name" value="Spore Coat Polysaccharide Biosynthesis Protein SpsA, Chain A"/>
    <property type="match status" value="1"/>
</dbReference>
<keyword evidence="4" id="KW-1185">Reference proteome</keyword>
<evidence type="ECO:0000259" key="2">
    <source>
        <dbReference type="Pfam" id="PF00535"/>
    </source>
</evidence>
<dbReference type="EMBL" id="WHOC01000137">
    <property type="protein sequence ID" value="NOU89001.1"/>
    <property type="molecule type" value="Genomic_DNA"/>
</dbReference>
<evidence type="ECO:0000313" key="4">
    <source>
        <dbReference type="Proteomes" id="UP000658690"/>
    </source>
</evidence>
<reference evidence="3 4" key="1">
    <citation type="submission" date="2019-10" db="EMBL/GenBank/DDBJ databases">
        <title>Description of Paenibacillus choica sp. nov.</title>
        <authorList>
            <person name="Carlier A."/>
            <person name="Qi S."/>
        </authorList>
    </citation>
    <scope>NUCLEOTIDE SEQUENCE [LARGE SCALE GENOMIC DNA]</scope>
    <source>
        <strain evidence="3 4">LMG 31460</strain>
    </source>
</reference>
<dbReference type="SUPFAM" id="SSF53448">
    <property type="entry name" value="Nucleotide-diphospho-sugar transferases"/>
    <property type="match status" value="1"/>
</dbReference>
<protein>
    <submittedName>
        <fullName evidence="3">Glycosyltransferase</fullName>
    </submittedName>
</protein>
<feature type="domain" description="Glycosyltransferase 2-like" evidence="2">
    <location>
        <begin position="32"/>
        <end position="179"/>
    </location>
</feature>
<organism evidence="3 4">
    <name type="scientific">Paenibacillus germinis</name>
    <dbReference type="NCBI Taxonomy" id="2654979"/>
    <lineage>
        <taxon>Bacteria</taxon>
        <taxon>Bacillati</taxon>
        <taxon>Bacillota</taxon>
        <taxon>Bacilli</taxon>
        <taxon>Bacillales</taxon>
        <taxon>Paenibacillaceae</taxon>
        <taxon>Paenibacillus</taxon>
    </lineage>
</organism>
<dbReference type="PANTHER" id="PTHR22916:SF3">
    <property type="entry name" value="UDP-GLCNAC:BETAGAL BETA-1,3-N-ACETYLGLUCOSAMINYLTRANSFERASE-LIKE PROTEIN 1"/>
    <property type="match status" value="1"/>
</dbReference>
<dbReference type="Pfam" id="PF00535">
    <property type="entry name" value="Glycos_transf_2"/>
    <property type="match status" value="1"/>
</dbReference>
<proteinExistence type="inferred from homology"/>
<name>A0ABX1Z9R2_9BACL</name>
<evidence type="ECO:0000256" key="1">
    <source>
        <dbReference type="ARBA" id="ARBA00006739"/>
    </source>
</evidence>